<evidence type="ECO:0000256" key="2">
    <source>
        <dbReference type="ARBA" id="ARBA00006432"/>
    </source>
</evidence>
<dbReference type="Proteomes" id="UP001353858">
    <property type="component" value="Unassembled WGS sequence"/>
</dbReference>
<dbReference type="InterPro" id="IPR042099">
    <property type="entry name" value="ANL_N_sf"/>
</dbReference>
<keyword evidence="5" id="KW-0472">Membrane</keyword>
<dbReference type="EMBL" id="JARPUR010000007">
    <property type="protein sequence ID" value="KAK4873466.1"/>
    <property type="molecule type" value="Genomic_DNA"/>
</dbReference>
<feature type="domain" description="AMP-binding enzyme C-terminal" evidence="7">
    <location>
        <begin position="546"/>
        <end position="622"/>
    </location>
</feature>
<dbReference type="PANTHER" id="PTHR24096:SF149">
    <property type="entry name" value="AMP-BINDING DOMAIN-CONTAINING PROTEIN-RELATED"/>
    <property type="match status" value="1"/>
</dbReference>
<dbReference type="GO" id="GO:0016405">
    <property type="term" value="F:CoA-ligase activity"/>
    <property type="evidence" value="ECO:0007669"/>
    <property type="project" value="TreeGrafter"/>
</dbReference>
<dbReference type="Gene3D" id="3.40.50.12780">
    <property type="entry name" value="N-terminal domain of ligase-like"/>
    <property type="match status" value="1"/>
</dbReference>
<reference evidence="9" key="1">
    <citation type="submission" date="2023-01" db="EMBL/GenBank/DDBJ databases">
        <title>Key to firefly adult light organ development and bioluminescence: homeobox transcription factors regulate luciferase expression and transportation to peroxisome.</title>
        <authorList>
            <person name="Fu X."/>
        </authorList>
    </citation>
    <scope>NUCLEOTIDE SEQUENCE [LARGE SCALE GENOMIC DNA]</scope>
</reference>
<protein>
    <recommendedName>
        <fullName evidence="10">Luciferin 4-monooxygenase</fullName>
    </recommendedName>
</protein>
<accession>A0AAN7S6P3</accession>
<comment type="subcellular location">
    <subcellularLocation>
        <location evidence="1">Peroxisome</location>
    </subcellularLocation>
</comment>
<proteinExistence type="inferred from homology"/>
<dbReference type="AlphaFoldDB" id="A0AAN7S6P3"/>
<dbReference type="InterPro" id="IPR020845">
    <property type="entry name" value="AMP-binding_CS"/>
</dbReference>
<evidence type="ECO:0000313" key="9">
    <source>
        <dbReference type="Proteomes" id="UP001353858"/>
    </source>
</evidence>
<evidence type="ECO:0000256" key="4">
    <source>
        <dbReference type="ARBA" id="ARBA00023140"/>
    </source>
</evidence>
<feature type="transmembrane region" description="Helical" evidence="5">
    <location>
        <begin position="28"/>
        <end position="47"/>
    </location>
</feature>
<evidence type="ECO:0008006" key="10">
    <source>
        <dbReference type="Google" id="ProtNLM"/>
    </source>
</evidence>
<keyword evidence="3" id="KW-0436">Ligase</keyword>
<comment type="caution">
    <text evidence="8">The sequence shown here is derived from an EMBL/GenBank/DDBJ whole genome shotgun (WGS) entry which is preliminary data.</text>
</comment>
<feature type="domain" description="AMP-dependent synthetase/ligase" evidence="6">
    <location>
        <begin position="139"/>
        <end position="496"/>
    </location>
</feature>
<dbReference type="Pfam" id="PF13193">
    <property type="entry name" value="AMP-binding_C"/>
    <property type="match status" value="1"/>
</dbReference>
<keyword evidence="5" id="KW-1133">Transmembrane helix</keyword>
<keyword evidence="5" id="KW-0812">Transmembrane</keyword>
<dbReference type="InterPro" id="IPR025110">
    <property type="entry name" value="AMP-bd_C"/>
</dbReference>
<evidence type="ECO:0000256" key="3">
    <source>
        <dbReference type="ARBA" id="ARBA00022598"/>
    </source>
</evidence>
<gene>
    <name evidence="8" type="ORF">RN001_015495</name>
</gene>
<dbReference type="InterPro" id="IPR045851">
    <property type="entry name" value="AMP-bd_C_sf"/>
</dbReference>
<evidence type="ECO:0000256" key="5">
    <source>
        <dbReference type="SAM" id="Phobius"/>
    </source>
</evidence>
<keyword evidence="4" id="KW-0576">Peroxisome</keyword>
<dbReference type="SUPFAM" id="SSF56801">
    <property type="entry name" value="Acetyl-CoA synthetase-like"/>
    <property type="match status" value="1"/>
</dbReference>
<evidence type="ECO:0000259" key="6">
    <source>
        <dbReference type="Pfam" id="PF00501"/>
    </source>
</evidence>
<evidence type="ECO:0000256" key="1">
    <source>
        <dbReference type="ARBA" id="ARBA00004275"/>
    </source>
</evidence>
<name>A0AAN7S6P3_9COLE</name>
<sequence length="637" mass="72031">MITAIIQLVSFRSQQYEYITALLLKMKIAILCLPFVVVVVANTVPALEIFQCKSGQEFIENECNQCFCLRNSELVCQIGKCPQNSQKGLESCRTGTAWYKGCRKCWCVNVGNNIISIPAANYDFDLRGIGRMYYDSMLKNQNKIALIDGVTGNTVTYKELLQNAVRLAIALRKDNVKSQDTIAIYCYNHMSTSSVLIAGFFINVIVVGIDETAPLERVVTILKQIKPKAIFAAESVLETLSEAIRQLCLITKIVLMDCSKPNYVFLEDYKQPSLPEEETFEPVSAESLYDSVMIFFTSGTTGTPKGVCRSHLSLLYPHYNIMSCGFCWDVILEFSTPAWTVHLNYFSISIFQGTARVIYQKYTPEYAWQFPLHKVTCMFLVIWEIIHMYHYNQCPRSESNYLKTVIVGGTTLSSNKLQKIRKVFPQAQICNNYGQTEIGTVFLSEPSHSKENLESLGKGLPGVSYKVADLISGRALGPNQKGELRIKTVYPLGCYYNADLSVMYDEDGWYKSGDLTYYDDDGCFYIIDRIKDTFKFRNYAILPSAIEDVLLKHPAVDMAFVTGIPQDLDGQHPIGVVTLKEGFNNVTPDDIKKYVEKQVVDHQRLRAGVKIIDKFVMTTSGKIDRKFVQNYVSNTIM</sequence>
<dbReference type="GO" id="GO:0005777">
    <property type="term" value="C:peroxisome"/>
    <property type="evidence" value="ECO:0007669"/>
    <property type="project" value="UniProtKB-SubCell"/>
</dbReference>
<dbReference type="Pfam" id="PF00501">
    <property type="entry name" value="AMP-binding"/>
    <property type="match status" value="1"/>
</dbReference>
<comment type="similarity">
    <text evidence="2">Belongs to the ATP-dependent AMP-binding enzyme family.</text>
</comment>
<dbReference type="PROSITE" id="PS00455">
    <property type="entry name" value="AMP_BINDING"/>
    <property type="match status" value="1"/>
</dbReference>
<keyword evidence="9" id="KW-1185">Reference proteome</keyword>
<dbReference type="InterPro" id="IPR000873">
    <property type="entry name" value="AMP-dep_synth/lig_dom"/>
</dbReference>
<dbReference type="Gene3D" id="3.30.300.30">
    <property type="match status" value="1"/>
</dbReference>
<organism evidence="8 9">
    <name type="scientific">Aquatica leii</name>
    <dbReference type="NCBI Taxonomy" id="1421715"/>
    <lineage>
        <taxon>Eukaryota</taxon>
        <taxon>Metazoa</taxon>
        <taxon>Ecdysozoa</taxon>
        <taxon>Arthropoda</taxon>
        <taxon>Hexapoda</taxon>
        <taxon>Insecta</taxon>
        <taxon>Pterygota</taxon>
        <taxon>Neoptera</taxon>
        <taxon>Endopterygota</taxon>
        <taxon>Coleoptera</taxon>
        <taxon>Polyphaga</taxon>
        <taxon>Elateriformia</taxon>
        <taxon>Elateroidea</taxon>
        <taxon>Lampyridae</taxon>
        <taxon>Luciolinae</taxon>
        <taxon>Aquatica</taxon>
    </lineage>
</organism>
<evidence type="ECO:0000313" key="8">
    <source>
        <dbReference type="EMBL" id="KAK4873466.1"/>
    </source>
</evidence>
<evidence type="ECO:0000259" key="7">
    <source>
        <dbReference type="Pfam" id="PF13193"/>
    </source>
</evidence>
<dbReference type="PANTHER" id="PTHR24096">
    <property type="entry name" value="LONG-CHAIN-FATTY-ACID--COA LIGASE"/>
    <property type="match status" value="1"/>
</dbReference>